<name>A0A1N6II67_9PROT</name>
<dbReference type="Gene3D" id="3.40.630.10">
    <property type="entry name" value="Zn peptidases"/>
    <property type="match status" value="1"/>
</dbReference>
<dbReference type="RefSeq" id="WP_051537640.1">
    <property type="nucleotide sequence ID" value="NZ_FSRO01000001.1"/>
</dbReference>
<dbReference type="InterPro" id="IPR021259">
    <property type="entry name" value="DUF2817"/>
</dbReference>
<organism evidence="1 2">
    <name type="scientific">Nitrosomonas cryotolerans ATCC 49181</name>
    <dbReference type="NCBI Taxonomy" id="1131553"/>
    <lineage>
        <taxon>Bacteria</taxon>
        <taxon>Pseudomonadati</taxon>
        <taxon>Pseudomonadota</taxon>
        <taxon>Betaproteobacteria</taxon>
        <taxon>Nitrosomonadales</taxon>
        <taxon>Nitrosomonadaceae</taxon>
        <taxon>Nitrosomonas</taxon>
    </lineage>
</organism>
<evidence type="ECO:0000313" key="1">
    <source>
        <dbReference type="EMBL" id="SIO31708.1"/>
    </source>
</evidence>
<sequence length="365" mass="41609">MLMQYDIDIFPDSYSIARERFLMLCAGLPGKLRAFRHPTEKYHNYPLTTDIFWLGPEEATKILIVVSATHGVEGFCGSAAQANWLQHVMLPTNDVAILFIHALNPFGFAHLRRVNENNIDLNRNFIDFTAHLPDNNGYQELASVLLPEYWNDELNQIAQEKIHAYQVRYGRSLTEQAISGGQYQFPDGLFYGGSEPAWSHLVIKTIIADYRLTQRNQVIVVDIHSGLGPYGYGEIISDHAPRSPGAQLAKLLFGDSVTEPLCGTSTSVPKFGLLDYVWHAAFGENGCFVTLEFGTYSVDEMFAILREENYYWQEFNRDKIDAEQMDAVSLRLRNYFYPDKTDWKEMILFRSEQVLTQALTGLCAY</sequence>
<evidence type="ECO:0008006" key="3">
    <source>
        <dbReference type="Google" id="ProtNLM"/>
    </source>
</evidence>
<dbReference type="AlphaFoldDB" id="A0A1N6II67"/>
<accession>A0A1N6II67</accession>
<evidence type="ECO:0000313" key="2">
    <source>
        <dbReference type="Proteomes" id="UP000185062"/>
    </source>
</evidence>
<dbReference type="Proteomes" id="UP000185062">
    <property type="component" value="Unassembled WGS sequence"/>
</dbReference>
<proteinExistence type="predicted"/>
<dbReference type="SUPFAM" id="SSF53187">
    <property type="entry name" value="Zn-dependent exopeptidases"/>
    <property type="match status" value="1"/>
</dbReference>
<gene>
    <name evidence="1" type="ORF">SAMN02743940_1833</name>
</gene>
<dbReference type="Pfam" id="PF10994">
    <property type="entry name" value="DUF2817"/>
    <property type="match status" value="1"/>
</dbReference>
<protein>
    <recommendedName>
        <fullName evidence="3">Zinc carboxypeptidase</fullName>
    </recommendedName>
</protein>
<dbReference type="eggNOG" id="COG2866">
    <property type="taxonomic scope" value="Bacteria"/>
</dbReference>
<dbReference type="EMBL" id="FSRO01000001">
    <property type="protein sequence ID" value="SIO31708.1"/>
    <property type="molecule type" value="Genomic_DNA"/>
</dbReference>
<keyword evidence="2" id="KW-1185">Reference proteome</keyword>
<dbReference type="CDD" id="cd06233">
    <property type="entry name" value="M14-like"/>
    <property type="match status" value="1"/>
</dbReference>
<reference evidence="1 2" key="1">
    <citation type="submission" date="2016-12" db="EMBL/GenBank/DDBJ databases">
        <authorList>
            <person name="Song W.-J."/>
            <person name="Kurnit D.M."/>
        </authorList>
    </citation>
    <scope>NUCLEOTIDE SEQUENCE [LARGE SCALE GENOMIC DNA]</scope>
    <source>
        <strain evidence="1 2">ATCC 49181</strain>
    </source>
</reference>
<dbReference type="STRING" id="44575.SAMN05216419_103018"/>